<reference evidence="1" key="1">
    <citation type="submission" date="2023-01" db="EMBL/GenBank/DDBJ databases">
        <title>Human gut microbiome strain richness.</title>
        <authorList>
            <person name="Chen-Liaw A."/>
        </authorList>
    </citation>
    <scope>NUCLEOTIDE SEQUENCE</scope>
    <source>
        <strain evidence="1">1001262st2_G8_1001262B_160229</strain>
    </source>
</reference>
<proteinExistence type="predicted"/>
<evidence type="ECO:0000313" key="2">
    <source>
        <dbReference type="Proteomes" id="UP001212685"/>
    </source>
</evidence>
<dbReference type="AlphaFoldDB" id="A0AAJ1HBD5"/>
<protein>
    <submittedName>
        <fullName evidence="1">Uncharacterized protein</fullName>
    </submittedName>
</protein>
<accession>A0AAJ1HBD5</accession>
<dbReference type="RefSeq" id="WP_272106601.1">
    <property type="nucleotide sequence ID" value="NZ_JAQMJV010000001.1"/>
</dbReference>
<gene>
    <name evidence="1" type="ORF">PNV36_02015</name>
</gene>
<organism evidence="1 2">
    <name type="scientific">Streptococcus parasanguinis</name>
    <dbReference type="NCBI Taxonomy" id="1318"/>
    <lineage>
        <taxon>Bacteria</taxon>
        <taxon>Bacillati</taxon>
        <taxon>Bacillota</taxon>
        <taxon>Bacilli</taxon>
        <taxon>Lactobacillales</taxon>
        <taxon>Streptococcaceae</taxon>
        <taxon>Streptococcus</taxon>
    </lineage>
</organism>
<evidence type="ECO:0000313" key="1">
    <source>
        <dbReference type="EMBL" id="MDB8619179.1"/>
    </source>
</evidence>
<comment type="caution">
    <text evidence="1">The sequence shown here is derived from an EMBL/GenBank/DDBJ whole genome shotgun (WGS) entry which is preliminary data.</text>
</comment>
<dbReference type="EMBL" id="JAQMJV010000001">
    <property type="protein sequence ID" value="MDB8619179.1"/>
    <property type="molecule type" value="Genomic_DNA"/>
</dbReference>
<name>A0AAJ1HBD5_STRPA</name>
<dbReference type="Proteomes" id="UP001212685">
    <property type="component" value="Unassembled WGS sequence"/>
</dbReference>
<sequence>MQLFVIDLEQDSGQTLLFAHASLIDRQELLEGIAAVPLEALHTLYVLAFPRDLYEFSEEARLKNIVALYQAHEDVLSFLKSTRTIGDQVTAYELEWKRTAKKLSDFDPFRYTSRSQVEDPDALSVVSSKDYDFIPDFHPFLYSKRGGKVLSIPADYLDPKTGQRASLEIMGWYLRDQQLKLRWKPKHTRNRRWRSSQLSIDIVSKHYFFQGEIYKGASAPVFLDQLEFKVPQGYQSDLEKAYQEFLSMVEERKRKALLRKVALGK</sequence>